<dbReference type="InterPro" id="IPR050952">
    <property type="entry name" value="TRIM-NHL_E3_ligases"/>
</dbReference>
<gene>
    <name evidence="3" type="ORF">ENS56_12380</name>
</gene>
<dbReference type="InterPro" id="IPR011042">
    <property type="entry name" value="6-blade_b-propeller_TolB-like"/>
</dbReference>
<organism evidence="3">
    <name type="scientific">Ignavibacterium album</name>
    <dbReference type="NCBI Taxonomy" id="591197"/>
    <lineage>
        <taxon>Bacteria</taxon>
        <taxon>Pseudomonadati</taxon>
        <taxon>Ignavibacteriota</taxon>
        <taxon>Ignavibacteria</taxon>
        <taxon>Ignavibacteriales</taxon>
        <taxon>Ignavibacteriaceae</taxon>
        <taxon>Ignavibacterium</taxon>
    </lineage>
</organism>
<comment type="caution">
    <text evidence="3">The sequence shown here is derived from an EMBL/GenBank/DDBJ whole genome shotgun (WGS) entry which is preliminary data.</text>
</comment>
<feature type="repeat" description="NHL" evidence="2">
    <location>
        <begin position="138"/>
        <end position="166"/>
    </location>
</feature>
<dbReference type="SUPFAM" id="SSF63829">
    <property type="entry name" value="Calcium-dependent phosphotriesterase"/>
    <property type="match status" value="1"/>
</dbReference>
<accession>A0A832G7R2</accession>
<name>A0A832G7R2_9BACT</name>
<evidence type="ECO:0000313" key="3">
    <source>
        <dbReference type="EMBL" id="HGT48826.1"/>
    </source>
</evidence>
<evidence type="ECO:0000256" key="1">
    <source>
        <dbReference type="ARBA" id="ARBA00022737"/>
    </source>
</evidence>
<dbReference type="EMBL" id="DSVI01000019">
    <property type="protein sequence ID" value="HGT48826.1"/>
    <property type="molecule type" value="Genomic_DNA"/>
</dbReference>
<dbReference type="PANTHER" id="PTHR24104:SF25">
    <property type="entry name" value="PROTEIN LIN-41"/>
    <property type="match status" value="1"/>
</dbReference>
<dbReference type="PROSITE" id="PS51125">
    <property type="entry name" value="NHL"/>
    <property type="match status" value="1"/>
</dbReference>
<dbReference type="AlphaFoldDB" id="A0A832G7R2"/>
<sequence>MLLMFMKKFLNLMKKLFLIFNLFICVSFPQKFFFSESIGNFENASSFYISSDGFIYITDKGKDEVVQLDTLGNLLENVGGFGWNQSQFDEPVDVFADPLSVYITDKNNHRIQRFDRKLNFISQLYSRENENLNERFGYPNGCVVSNQGDLYVLDSENSRVIKFNLFGNYQLHFGGIDAGEFSLQSPKAISISSNGIVFVADNKILFAFDQFGNGLIKLKFDEEINSIEIIFDRMILTTKDKIFLADTYQEKIEFRKLELVSETHFKIVSALLFNEKIYVLTPTNILVFSPVTE</sequence>
<reference evidence="3" key="1">
    <citation type="journal article" date="2020" name="mSystems">
        <title>Genome- and Community-Level Interaction Insights into Carbon Utilization and Element Cycling Functions of Hydrothermarchaeota in Hydrothermal Sediment.</title>
        <authorList>
            <person name="Zhou Z."/>
            <person name="Liu Y."/>
            <person name="Xu W."/>
            <person name="Pan J."/>
            <person name="Luo Z.H."/>
            <person name="Li M."/>
        </authorList>
    </citation>
    <scope>NUCLEOTIDE SEQUENCE [LARGE SCALE GENOMIC DNA]</scope>
    <source>
        <strain evidence="3">SpSt-500</strain>
    </source>
</reference>
<dbReference type="PANTHER" id="PTHR24104">
    <property type="entry name" value="E3 UBIQUITIN-PROTEIN LIGASE NHLRC1-RELATED"/>
    <property type="match status" value="1"/>
</dbReference>
<protein>
    <recommendedName>
        <fullName evidence="4">NHL repeat protein</fullName>
    </recommendedName>
</protein>
<dbReference type="Pfam" id="PF01436">
    <property type="entry name" value="NHL"/>
    <property type="match status" value="1"/>
</dbReference>
<dbReference type="CDD" id="cd05819">
    <property type="entry name" value="NHL"/>
    <property type="match status" value="1"/>
</dbReference>
<evidence type="ECO:0008006" key="4">
    <source>
        <dbReference type="Google" id="ProtNLM"/>
    </source>
</evidence>
<dbReference type="GO" id="GO:0008270">
    <property type="term" value="F:zinc ion binding"/>
    <property type="evidence" value="ECO:0007669"/>
    <property type="project" value="UniProtKB-KW"/>
</dbReference>
<dbReference type="InterPro" id="IPR001258">
    <property type="entry name" value="NHL_repeat"/>
</dbReference>
<proteinExistence type="predicted"/>
<dbReference type="Gene3D" id="2.120.10.30">
    <property type="entry name" value="TolB, C-terminal domain"/>
    <property type="match status" value="1"/>
</dbReference>
<keyword evidence="1" id="KW-0677">Repeat</keyword>
<evidence type="ECO:0000256" key="2">
    <source>
        <dbReference type="PROSITE-ProRule" id="PRU00504"/>
    </source>
</evidence>